<feature type="compositionally biased region" description="Basic and acidic residues" evidence="4">
    <location>
        <begin position="1278"/>
        <end position="1290"/>
    </location>
</feature>
<dbReference type="GO" id="GO:0003677">
    <property type="term" value="F:DNA binding"/>
    <property type="evidence" value="ECO:0007669"/>
    <property type="project" value="UniProtKB-KW"/>
</dbReference>
<dbReference type="SMART" id="SM00674">
    <property type="entry name" value="CENPB"/>
    <property type="match status" value="1"/>
</dbReference>
<dbReference type="PANTHER" id="PTHR46601">
    <property type="entry name" value="ULP_PROTEASE DOMAIN-CONTAINING PROTEIN"/>
    <property type="match status" value="1"/>
</dbReference>
<reference evidence="6" key="1">
    <citation type="journal article" date="2023" name="G3 (Bethesda)">
        <title>A reference genome for the long-term kleptoplast-retaining sea slug Elysia crispata morphotype clarki.</title>
        <authorList>
            <person name="Eastman K.E."/>
            <person name="Pendleton A.L."/>
            <person name="Shaikh M.A."/>
            <person name="Suttiyut T."/>
            <person name="Ogas R."/>
            <person name="Tomko P."/>
            <person name="Gavelis G."/>
            <person name="Widhalm J.R."/>
            <person name="Wisecaver J.H."/>
        </authorList>
    </citation>
    <scope>NUCLEOTIDE SEQUENCE</scope>
    <source>
        <strain evidence="6">ECLA1</strain>
    </source>
</reference>
<comment type="caution">
    <text evidence="6">The sequence shown here is derived from an EMBL/GenBank/DDBJ whole genome shotgun (WGS) entry which is preliminary data.</text>
</comment>
<dbReference type="InterPro" id="IPR006600">
    <property type="entry name" value="HTH_CenpB_DNA-bd_dom"/>
</dbReference>
<keyword evidence="2" id="KW-0238">DNA-binding</keyword>
<feature type="region of interest" description="Disordered" evidence="4">
    <location>
        <begin position="1437"/>
        <end position="1519"/>
    </location>
</feature>
<sequence length="1519" mass="172221">MVLTNAERQARFRAKRNADAERKAAYLQKEKQRYKACLETGKKKLIADMTPREQRKQRKEWRSRYHSSQKIKKAASSFCTAFTINCFGSVSSEIVCSEKKADENALLKEQLAALHRQPSASQTRVKTLEKRAERSAKKPPTTPRSKTKALLQAENFKVTKASKVRKTLEFHHALVNEIQSSETADGSKHKFLSTLLAGEVLRKYRLLSRLRREANVRGQRKRSYRRRGTVSTRLANAVHEFYLKESVSKICPGKKDTITRYKEKKQRRVLTDTLSNLHRKFLSGHRYVSFTTFWRLKPFWVLPPRDSDRQTCLCKVCENFKLLSKVLHKDGFLPTQQTNTILSSVTCDVTSMDCMQGTCKQCSRKQVAPQKHDGQVRYMQWDTVKEQRQFKDGNVKVVSFVDKKEHTDSAQNVWITFHQQLKVFKQHIFYVTSQYAFYTKVRDNIQSQEAVIHVDFSENYECKWESAIQSAHYGASKKQISLHTGFFQVSKEKVSSFCGVSDTLDHEPFAIWTYLLPILDKIKMCHPSVKKLYFFSDGPTAQYRQKINFYLLAHFVHVKGFDYCSWNFLGAGHGKGIPDGIGGTVKRAADRVVKFGTNICNAHQFVQEVSKSSAAIHLYEVTKDEILLIRNSLSVTNLKSVPGTMKLHQVIFSNQNCIDYRNVSCVCRKGDECNENHVLKHHTFRKGNKCDCGESVHIGAKTTRQRPSRPTRNMQCKNVCQNNDEDIPVTRSEEQIADDAFETVGEPECVVGDSERMSEPGCGVDDSEIVGERECVVGDSESMSEPGCGVDDSETVGEPECVVGDSERMSEPGCGVGDSERMSEPGCVVGCEDICKPRSYMGMWQMFGLASVLQMRICSVYPKVSAYSELRTQLHRMATSVKPRPKNLIYTKKAMIAARHAVQNEKKGIQEAARDHGVPPSTLRDRLKGKRLKELSSMLVEWIKECARRGFGRTMIQIQRAVQTILNERKAVTIFKDNHPGRKWVELFLKRHPDISLRTPQALGSQRAAVTEGKLRGWFETAYKEITSVGGDVLDHPSQIFNCDESGFQLGGGGFNKVLASKGEKRVYQVSTDTHTQITVLACGSAAGEVHNPLIIFPGQRFNYDPLDEFPEAHLAWSNNGWIDGEIFATWLKTAFIPAVHHLAKPVLSFADGHKTHLTWTVSELCRDHVILYLLPSHSNHVVQPLDLTTIKPLKQTWREEVMDYPEKNADIVGKREFSSVLKKAWVRGIQKDVVISGFRAAGLYPWNPEHVDMSKLGPSRLYATTTETNSDTMAETDSDRVAEPTRTETDSVAEPARTETDSGLVTELSRNETDSDTVTEQLETTGLVPGCKTTTSTAADQTKDDEPENLPVRSPSPAPILSALPPLPAAVPAPNLNNISTAPSSSDVQNVSDFSNRESLDRLLDLAAKFTMPHPTTVARRNMKLNEPDKYEEYLSKRRESQQRYRDAEKKKWEEETHTRAQIEERDRKIEEKRARERERYRCKKAAETRQTRRSCADETPGPSAKRPRDMSPDELRR</sequence>
<dbReference type="InterPro" id="IPR009057">
    <property type="entry name" value="Homeodomain-like_sf"/>
</dbReference>
<dbReference type="InterPro" id="IPR004875">
    <property type="entry name" value="DDE_SF_endonuclease_dom"/>
</dbReference>
<feature type="region of interest" description="Disordered" evidence="4">
    <location>
        <begin position="1329"/>
        <end position="1352"/>
    </location>
</feature>
<evidence type="ECO:0000313" key="7">
    <source>
        <dbReference type="Proteomes" id="UP001283361"/>
    </source>
</evidence>
<gene>
    <name evidence="6" type="ORF">RRG08_037207</name>
</gene>
<dbReference type="Pfam" id="PF05225">
    <property type="entry name" value="HTH_psq"/>
    <property type="match status" value="1"/>
</dbReference>
<protein>
    <recommendedName>
        <fullName evidence="5">HTH CENPB-type domain-containing protein</fullName>
    </recommendedName>
</protein>
<name>A0AAE0Z3A6_9GAST</name>
<feature type="compositionally biased region" description="Polar residues" evidence="4">
    <location>
        <begin position="1266"/>
        <end position="1276"/>
    </location>
</feature>
<feature type="region of interest" description="Disordered" evidence="4">
    <location>
        <begin position="115"/>
        <end position="148"/>
    </location>
</feature>
<dbReference type="SUPFAM" id="SSF46689">
    <property type="entry name" value="Homeodomain-like"/>
    <property type="match status" value="1"/>
</dbReference>
<evidence type="ECO:0000256" key="1">
    <source>
        <dbReference type="ARBA" id="ARBA00004123"/>
    </source>
</evidence>
<keyword evidence="3" id="KW-0539">Nucleus</keyword>
<dbReference type="InterPro" id="IPR007889">
    <property type="entry name" value="HTH_Psq"/>
</dbReference>
<proteinExistence type="predicted"/>
<organism evidence="6 7">
    <name type="scientific">Elysia crispata</name>
    <name type="common">lettuce slug</name>
    <dbReference type="NCBI Taxonomy" id="231223"/>
    <lineage>
        <taxon>Eukaryota</taxon>
        <taxon>Metazoa</taxon>
        <taxon>Spiralia</taxon>
        <taxon>Lophotrochozoa</taxon>
        <taxon>Mollusca</taxon>
        <taxon>Gastropoda</taxon>
        <taxon>Heterobranchia</taxon>
        <taxon>Euthyneura</taxon>
        <taxon>Panpulmonata</taxon>
        <taxon>Sacoglossa</taxon>
        <taxon>Placobranchoidea</taxon>
        <taxon>Plakobranchidae</taxon>
        <taxon>Elysia</taxon>
    </lineage>
</organism>
<feature type="domain" description="HTH CENPB-type" evidence="5">
    <location>
        <begin position="923"/>
        <end position="998"/>
    </location>
</feature>
<evidence type="ECO:0000259" key="5">
    <source>
        <dbReference type="PROSITE" id="PS51253"/>
    </source>
</evidence>
<dbReference type="PROSITE" id="PS51253">
    <property type="entry name" value="HTH_CENPB"/>
    <property type="match status" value="1"/>
</dbReference>
<feature type="compositionally biased region" description="Basic and acidic residues" evidence="4">
    <location>
        <begin position="1437"/>
        <end position="1498"/>
    </location>
</feature>
<dbReference type="Pfam" id="PF03221">
    <property type="entry name" value="HTH_Tnp_Tc5"/>
    <property type="match status" value="1"/>
</dbReference>
<feature type="compositionally biased region" description="Basic and acidic residues" evidence="4">
    <location>
        <begin position="1508"/>
        <end position="1519"/>
    </location>
</feature>
<feature type="compositionally biased region" description="Basic and acidic residues" evidence="4">
    <location>
        <begin position="126"/>
        <end position="136"/>
    </location>
</feature>
<evidence type="ECO:0000256" key="2">
    <source>
        <dbReference type="ARBA" id="ARBA00023125"/>
    </source>
</evidence>
<evidence type="ECO:0000256" key="4">
    <source>
        <dbReference type="SAM" id="MobiDB-lite"/>
    </source>
</evidence>
<dbReference type="GO" id="GO:0005634">
    <property type="term" value="C:nucleus"/>
    <property type="evidence" value="ECO:0007669"/>
    <property type="project" value="UniProtKB-SubCell"/>
</dbReference>
<dbReference type="Proteomes" id="UP001283361">
    <property type="component" value="Unassembled WGS sequence"/>
</dbReference>
<dbReference type="Pfam" id="PF03184">
    <property type="entry name" value="DDE_1"/>
    <property type="match status" value="1"/>
</dbReference>
<comment type="subcellular location">
    <subcellularLocation>
        <location evidence="1">Nucleus</location>
    </subcellularLocation>
</comment>
<evidence type="ECO:0000256" key="3">
    <source>
        <dbReference type="ARBA" id="ARBA00023242"/>
    </source>
</evidence>
<feature type="region of interest" description="Disordered" evidence="4">
    <location>
        <begin position="1266"/>
        <end position="1305"/>
    </location>
</feature>
<evidence type="ECO:0000313" key="6">
    <source>
        <dbReference type="EMBL" id="KAK3762113.1"/>
    </source>
</evidence>
<dbReference type="EMBL" id="JAWDGP010004759">
    <property type="protein sequence ID" value="KAK3762113.1"/>
    <property type="molecule type" value="Genomic_DNA"/>
</dbReference>
<dbReference type="Gene3D" id="1.10.10.60">
    <property type="entry name" value="Homeodomain-like"/>
    <property type="match status" value="1"/>
</dbReference>
<accession>A0AAE0Z3A6</accession>
<dbReference type="PANTHER" id="PTHR46601:SF1">
    <property type="entry name" value="ADF-H DOMAIN-CONTAINING PROTEIN"/>
    <property type="match status" value="1"/>
</dbReference>
<keyword evidence="7" id="KW-1185">Reference proteome</keyword>